<dbReference type="InterPro" id="IPR029058">
    <property type="entry name" value="AB_hydrolase_fold"/>
</dbReference>
<protein>
    <recommendedName>
        <fullName evidence="3">Alpha/beta hydrolase fold-3 domain-containing protein</fullName>
    </recommendedName>
</protein>
<dbReference type="PANTHER" id="PTHR47751:SF1">
    <property type="entry name" value="SUPERFAMILY HYDROLASE, PUTATIVE (AFU_ORTHOLOGUE AFUA_2G16580)-RELATED"/>
    <property type="match status" value="1"/>
</dbReference>
<gene>
    <name evidence="1" type="ORF">ATN88_07365</name>
</gene>
<keyword evidence="2" id="KW-1185">Reference proteome</keyword>
<dbReference type="InterPro" id="IPR051411">
    <property type="entry name" value="Polyketide_trans_af380"/>
</dbReference>
<dbReference type="PANTHER" id="PTHR47751">
    <property type="entry name" value="SUPERFAMILY HYDROLASE, PUTATIVE (AFU_ORTHOLOGUE AFUA_2G16580)-RELATED"/>
    <property type="match status" value="1"/>
</dbReference>
<dbReference type="EMBL" id="LNTY01000050">
    <property type="protein sequence ID" value="KXF80501.1"/>
    <property type="molecule type" value="Genomic_DNA"/>
</dbReference>
<dbReference type="STRING" id="294935.ATN88_07365"/>
<proteinExistence type="predicted"/>
<dbReference type="OrthoDB" id="9805123at2"/>
<evidence type="ECO:0000313" key="2">
    <source>
        <dbReference type="Proteomes" id="UP000070529"/>
    </source>
</evidence>
<organism evidence="1 2">
    <name type="scientific">Enterovibrio coralii</name>
    <dbReference type="NCBI Taxonomy" id="294935"/>
    <lineage>
        <taxon>Bacteria</taxon>
        <taxon>Pseudomonadati</taxon>
        <taxon>Pseudomonadota</taxon>
        <taxon>Gammaproteobacteria</taxon>
        <taxon>Vibrionales</taxon>
        <taxon>Vibrionaceae</taxon>
        <taxon>Enterovibrio</taxon>
    </lineage>
</organism>
<reference evidence="1 2" key="1">
    <citation type="submission" date="2015-11" db="EMBL/GenBank/DDBJ databases">
        <title>Genomic Taxonomy of the Vibrionaceae.</title>
        <authorList>
            <person name="Gomez-Gil B."/>
            <person name="Enciso-Ibarra J."/>
        </authorList>
    </citation>
    <scope>NUCLEOTIDE SEQUENCE [LARGE SCALE GENOMIC DNA]</scope>
    <source>
        <strain evidence="1 2">CAIM 912</strain>
    </source>
</reference>
<evidence type="ECO:0000313" key="1">
    <source>
        <dbReference type="EMBL" id="KXF80501.1"/>
    </source>
</evidence>
<dbReference type="Gene3D" id="3.40.50.1820">
    <property type="entry name" value="alpha/beta hydrolase"/>
    <property type="match status" value="1"/>
</dbReference>
<dbReference type="RefSeq" id="WP_067418960.1">
    <property type="nucleotide sequence ID" value="NZ_LNTY01000050.1"/>
</dbReference>
<dbReference type="AlphaFoldDB" id="A0A135I4X1"/>
<evidence type="ECO:0008006" key="3">
    <source>
        <dbReference type="Google" id="ProtNLM"/>
    </source>
</evidence>
<sequence length="153" mass="16945">MKNLRDYYLSGTSAARQLHFDTGDDTYFSPVPETKEAEASVLPIAAGMTQYYLPGHPGAECGKWKNELNLYNAESILTFSAFNVISLMDDIPLFMALGSEAYTADNSLSFFEQASDPKELLLFEGKGHFDLYWQPECVAPASEKLAAFLLSHA</sequence>
<dbReference type="Proteomes" id="UP000070529">
    <property type="component" value="Unassembled WGS sequence"/>
</dbReference>
<comment type="caution">
    <text evidence="1">The sequence shown here is derived from an EMBL/GenBank/DDBJ whole genome shotgun (WGS) entry which is preliminary data.</text>
</comment>
<accession>A0A135I4X1</accession>
<name>A0A135I4X1_9GAMM</name>
<dbReference type="SUPFAM" id="SSF53474">
    <property type="entry name" value="alpha/beta-Hydrolases"/>
    <property type="match status" value="1"/>
</dbReference>